<dbReference type="PANTHER" id="PTHR42713:SF3">
    <property type="entry name" value="TRANSCRIPTIONAL REGULATORY PROTEIN HPTR"/>
    <property type="match status" value="1"/>
</dbReference>
<evidence type="ECO:0000256" key="4">
    <source>
        <dbReference type="ARBA" id="ARBA00023012"/>
    </source>
</evidence>
<evidence type="ECO:0000259" key="9">
    <source>
        <dbReference type="PROSITE" id="PS01124"/>
    </source>
</evidence>
<dbReference type="PROSITE" id="PS01124">
    <property type="entry name" value="HTH_ARAC_FAMILY_2"/>
    <property type="match status" value="1"/>
</dbReference>
<dbReference type="CDD" id="cd17536">
    <property type="entry name" value="REC_YesN-like"/>
    <property type="match status" value="1"/>
</dbReference>
<keyword evidence="12" id="KW-1185">Reference proteome</keyword>
<evidence type="ECO:0000256" key="6">
    <source>
        <dbReference type="ARBA" id="ARBA00023125"/>
    </source>
</evidence>
<keyword evidence="6" id="KW-0238">DNA-binding</keyword>
<dbReference type="AlphaFoldDB" id="A0A6H2GUN7"/>
<dbReference type="InterPro" id="IPR011006">
    <property type="entry name" value="CheY-like_superfamily"/>
</dbReference>
<keyword evidence="7" id="KW-0804">Transcription</keyword>
<dbReference type="SUPFAM" id="SSF46689">
    <property type="entry name" value="Homeodomain-like"/>
    <property type="match status" value="2"/>
</dbReference>
<protein>
    <submittedName>
        <fullName evidence="11">Response regulator transcription factor</fullName>
    </submittedName>
</protein>
<dbReference type="PROSITE" id="PS00041">
    <property type="entry name" value="HTH_ARAC_FAMILY_1"/>
    <property type="match status" value="1"/>
</dbReference>
<dbReference type="InterPro" id="IPR041522">
    <property type="entry name" value="CdaR_GGDEF"/>
</dbReference>
<feature type="domain" description="HTH araC/xylS-type" evidence="9">
    <location>
        <begin position="429"/>
        <end position="527"/>
    </location>
</feature>
<dbReference type="SMART" id="SM00342">
    <property type="entry name" value="HTH_ARAC"/>
    <property type="match status" value="1"/>
</dbReference>
<evidence type="ECO:0000256" key="5">
    <source>
        <dbReference type="ARBA" id="ARBA00023015"/>
    </source>
</evidence>
<dbReference type="GO" id="GO:0000160">
    <property type="term" value="P:phosphorelay signal transduction system"/>
    <property type="evidence" value="ECO:0007669"/>
    <property type="project" value="UniProtKB-KW"/>
</dbReference>
<keyword evidence="5" id="KW-0805">Transcription regulation</keyword>
<dbReference type="GO" id="GO:0005737">
    <property type="term" value="C:cytoplasm"/>
    <property type="evidence" value="ECO:0007669"/>
    <property type="project" value="UniProtKB-SubCell"/>
</dbReference>
<dbReference type="Proteomes" id="UP000502136">
    <property type="component" value="Chromosome"/>
</dbReference>
<evidence type="ECO:0000256" key="8">
    <source>
        <dbReference type="PROSITE-ProRule" id="PRU00169"/>
    </source>
</evidence>
<dbReference type="InterPro" id="IPR051552">
    <property type="entry name" value="HptR"/>
</dbReference>
<dbReference type="SMART" id="SM00448">
    <property type="entry name" value="REC"/>
    <property type="match status" value="1"/>
</dbReference>
<dbReference type="InterPro" id="IPR009057">
    <property type="entry name" value="Homeodomain-like_sf"/>
</dbReference>
<dbReference type="GO" id="GO:0003700">
    <property type="term" value="F:DNA-binding transcription factor activity"/>
    <property type="evidence" value="ECO:0007669"/>
    <property type="project" value="InterPro"/>
</dbReference>
<proteinExistence type="predicted"/>
<dbReference type="InterPro" id="IPR001789">
    <property type="entry name" value="Sig_transdc_resp-reg_receiver"/>
</dbReference>
<dbReference type="PROSITE" id="PS50110">
    <property type="entry name" value="RESPONSE_REGULATORY"/>
    <property type="match status" value="1"/>
</dbReference>
<accession>A0A6H2GUN7</accession>
<dbReference type="SUPFAM" id="SSF52172">
    <property type="entry name" value="CheY-like"/>
    <property type="match status" value="1"/>
</dbReference>
<comment type="subcellular location">
    <subcellularLocation>
        <location evidence="1">Cytoplasm</location>
    </subcellularLocation>
</comment>
<keyword evidence="3 8" id="KW-0597">Phosphoprotein</keyword>
<evidence type="ECO:0000313" key="12">
    <source>
        <dbReference type="Proteomes" id="UP000502136"/>
    </source>
</evidence>
<gene>
    <name evidence="11" type="ORF">HGI30_05700</name>
</gene>
<dbReference type="RefSeq" id="WP_168906759.1">
    <property type="nucleotide sequence ID" value="NZ_CP051428.1"/>
</dbReference>
<evidence type="ECO:0000256" key="1">
    <source>
        <dbReference type="ARBA" id="ARBA00004496"/>
    </source>
</evidence>
<dbReference type="Gene3D" id="1.10.10.60">
    <property type="entry name" value="Homeodomain-like"/>
    <property type="match status" value="2"/>
</dbReference>
<feature type="modified residue" description="4-aspartylphosphate" evidence="8">
    <location>
        <position position="55"/>
    </location>
</feature>
<keyword evidence="2" id="KW-0963">Cytoplasm</keyword>
<dbReference type="Pfam" id="PF17853">
    <property type="entry name" value="GGDEF_2"/>
    <property type="match status" value="1"/>
</dbReference>
<evidence type="ECO:0000256" key="7">
    <source>
        <dbReference type="ARBA" id="ARBA00023163"/>
    </source>
</evidence>
<evidence type="ECO:0000256" key="3">
    <source>
        <dbReference type="ARBA" id="ARBA00022553"/>
    </source>
</evidence>
<sequence>MHKVMLVDDEGYARQGLKTMIDWKGCGYEVCGEAEDGEEALRLIGELSPDLVITDIRMPEVSGLELIRSVREQGNERVKFIIVSGYGDFAYAQQAIKFGVRDFILKPVDDVEVTDALRELAGQIEKDAREAGAAVPPIRSALDKLLRGEPPRDAGTAYARLLGVPERAPCGYLLVEAHPSPDAVKAGADNAEAEADAQGEDRLAEAISAAAAALGLKHDPSCVDRSAPGLYGFPVHPDPAAGAALEGLAERLAVRLGARLGRLFTVYAGCPAESPSGLRASRQEALEAMQYRFAYPERRALCRSALNGEELRRMELEPSEHAALNERLEDGDPLRRQEAVRRLFERFREQRFAPDAVHHALSRFAFSAIAAIRSLGGDEKELRSLEPLLAWREEPVSPDGLRERFAAFAEESQELASRLRSRSAKGDIARIKQYIDSRFHEDISLKSIAARFYLNPVYLGQLFKKSYGVYFNDYLLQLRIQQAKLLLRRTDKRVYEIARSVGFDNPDYFICKFEKVEGKSPTSYRNELKTSS</sequence>
<dbReference type="PANTHER" id="PTHR42713">
    <property type="entry name" value="HISTIDINE KINASE-RELATED"/>
    <property type="match status" value="1"/>
</dbReference>
<dbReference type="EMBL" id="CP051428">
    <property type="protein sequence ID" value="QJC51105.1"/>
    <property type="molecule type" value="Genomic_DNA"/>
</dbReference>
<dbReference type="GO" id="GO:0043565">
    <property type="term" value="F:sequence-specific DNA binding"/>
    <property type="evidence" value="ECO:0007669"/>
    <property type="project" value="InterPro"/>
</dbReference>
<reference evidence="11 12" key="1">
    <citation type="submission" date="2020-04" db="EMBL/GenBank/DDBJ databases">
        <title>Novel Paenibacillus strain UniB2 isolated from commercial digestive syrup.</title>
        <authorList>
            <person name="Thorat V."/>
            <person name="Kirdat K."/>
            <person name="Tiwarekar B."/>
            <person name="Yadav A."/>
        </authorList>
    </citation>
    <scope>NUCLEOTIDE SEQUENCE [LARGE SCALE GENOMIC DNA]</scope>
    <source>
        <strain evidence="11 12">UniB2</strain>
    </source>
</reference>
<evidence type="ECO:0000313" key="11">
    <source>
        <dbReference type="EMBL" id="QJC51105.1"/>
    </source>
</evidence>
<dbReference type="Gene3D" id="3.40.50.2300">
    <property type="match status" value="1"/>
</dbReference>
<dbReference type="Pfam" id="PF00072">
    <property type="entry name" value="Response_reg"/>
    <property type="match status" value="1"/>
</dbReference>
<name>A0A6H2GUN7_9BACL</name>
<dbReference type="KEGG" id="palr:HGI30_05700"/>
<evidence type="ECO:0000259" key="10">
    <source>
        <dbReference type="PROSITE" id="PS50110"/>
    </source>
</evidence>
<keyword evidence="4" id="KW-0902">Two-component regulatory system</keyword>
<organism evidence="11 12">
    <name type="scientific">Paenibacillus albicereus</name>
    <dbReference type="NCBI Taxonomy" id="2726185"/>
    <lineage>
        <taxon>Bacteria</taxon>
        <taxon>Bacillati</taxon>
        <taxon>Bacillota</taxon>
        <taxon>Bacilli</taxon>
        <taxon>Bacillales</taxon>
        <taxon>Paenibacillaceae</taxon>
        <taxon>Paenibacillus</taxon>
    </lineage>
</organism>
<evidence type="ECO:0000256" key="2">
    <source>
        <dbReference type="ARBA" id="ARBA00022490"/>
    </source>
</evidence>
<dbReference type="Pfam" id="PF12833">
    <property type="entry name" value="HTH_18"/>
    <property type="match status" value="1"/>
</dbReference>
<dbReference type="InterPro" id="IPR018060">
    <property type="entry name" value="HTH_AraC"/>
</dbReference>
<feature type="domain" description="Response regulatory" evidence="10">
    <location>
        <begin position="3"/>
        <end position="121"/>
    </location>
</feature>
<dbReference type="InterPro" id="IPR018062">
    <property type="entry name" value="HTH_AraC-typ_CS"/>
</dbReference>